<dbReference type="STRING" id="1419482.SAMN05444266_101660"/>
<keyword evidence="7" id="KW-1185">Reference proteome</keyword>
<name>A0A1M6WJV6_9BACT</name>
<dbReference type="Proteomes" id="UP000184420">
    <property type="component" value="Unassembled WGS sequence"/>
</dbReference>
<dbReference type="PANTHER" id="PTHR48094">
    <property type="entry name" value="PROTEIN/NUCLEIC ACID DEGLYCASE DJ-1-RELATED"/>
    <property type="match status" value="1"/>
</dbReference>
<dbReference type="InterPro" id="IPR050325">
    <property type="entry name" value="Prot/Nucl_acid_deglycase"/>
</dbReference>
<dbReference type="CDD" id="cd03141">
    <property type="entry name" value="GATase1_Hsp31_like"/>
    <property type="match status" value="1"/>
</dbReference>
<feature type="region of interest" description="Disordered" evidence="4">
    <location>
        <begin position="51"/>
        <end position="77"/>
    </location>
</feature>
<reference evidence="6 7" key="1">
    <citation type="submission" date="2016-11" db="EMBL/GenBank/DDBJ databases">
        <authorList>
            <person name="Jaros S."/>
            <person name="Januszkiewicz K."/>
            <person name="Wedrychowicz H."/>
        </authorList>
    </citation>
    <scope>NUCLEOTIDE SEQUENCE [LARGE SCALE GENOMIC DNA]</scope>
    <source>
        <strain evidence="6 7">DSM 27406</strain>
    </source>
</reference>
<evidence type="ECO:0000256" key="2">
    <source>
        <dbReference type="ARBA" id="ARBA00023239"/>
    </source>
</evidence>
<sequence length="230" mass="25828">MKINKVLFVVTSHDKLGDTGKKTGLWIEEFAAPYYKLRDLGKEIVIASPKGGQAPIDPKSDLPENKTEATRRYYSDPETQQKLSNTVKLNSVSEQDFDAIFYPGGHGPMWDLSEDRDSVKLIEAFYFNRKPVVLVCHAPAALKYARTPEGLWLIDGKRVSAFTNTEEETAELTEVVPFLLEDMLKQRGANFQKGEDWKPFVTRDGLLITGQNPASSVLAIDTLLNYAERS</sequence>
<dbReference type="GO" id="GO:0008233">
    <property type="term" value="F:peptidase activity"/>
    <property type="evidence" value="ECO:0007669"/>
    <property type="project" value="UniProtKB-KW"/>
</dbReference>
<organism evidence="6 7">
    <name type="scientific">Chitinophaga jiangningensis</name>
    <dbReference type="NCBI Taxonomy" id="1419482"/>
    <lineage>
        <taxon>Bacteria</taxon>
        <taxon>Pseudomonadati</taxon>
        <taxon>Bacteroidota</taxon>
        <taxon>Chitinophagia</taxon>
        <taxon>Chitinophagales</taxon>
        <taxon>Chitinophagaceae</taxon>
        <taxon>Chitinophaga</taxon>
    </lineage>
</organism>
<keyword evidence="6" id="KW-0378">Hydrolase</keyword>
<evidence type="ECO:0000256" key="1">
    <source>
        <dbReference type="ARBA" id="ARBA00023016"/>
    </source>
</evidence>
<proteinExistence type="inferred from homology"/>
<dbReference type="PANTHER" id="PTHR48094:SF11">
    <property type="entry name" value="GLUTATHIONE-INDEPENDENT GLYOXALASE HSP31-RELATED"/>
    <property type="match status" value="1"/>
</dbReference>
<dbReference type="OrthoDB" id="9792284at2"/>
<feature type="domain" description="DJ-1/PfpI" evidence="5">
    <location>
        <begin position="29"/>
        <end position="215"/>
    </location>
</feature>
<evidence type="ECO:0000256" key="4">
    <source>
        <dbReference type="SAM" id="MobiDB-lite"/>
    </source>
</evidence>
<evidence type="ECO:0000259" key="5">
    <source>
        <dbReference type="Pfam" id="PF01965"/>
    </source>
</evidence>
<dbReference type="GO" id="GO:0019243">
    <property type="term" value="P:methylglyoxal catabolic process to D-lactate via S-lactoyl-glutathione"/>
    <property type="evidence" value="ECO:0007669"/>
    <property type="project" value="TreeGrafter"/>
</dbReference>
<dbReference type="InterPro" id="IPR002818">
    <property type="entry name" value="DJ-1/PfpI"/>
</dbReference>
<dbReference type="GO" id="GO:0019172">
    <property type="term" value="F:glyoxalase III activity"/>
    <property type="evidence" value="ECO:0007669"/>
    <property type="project" value="TreeGrafter"/>
</dbReference>
<feature type="compositionally biased region" description="Basic and acidic residues" evidence="4">
    <location>
        <begin position="58"/>
        <end position="75"/>
    </location>
</feature>
<accession>A0A1M6WJV6</accession>
<dbReference type="Pfam" id="PF01965">
    <property type="entry name" value="DJ-1_PfpI"/>
    <property type="match status" value="1"/>
</dbReference>
<evidence type="ECO:0000313" key="6">
    <source>
        <dbReference type="EMBL" id="SHK94052.1"/>
    </source>
</evidence>
<dbReference type="RefSeq" id="WP_073077980.1">
    <property type="nucleotide sequence ID" value="NZ_FRBL01000001.1"/>
</dbReference>
<dbReference type="Gene3D" id="3.40.50.880">
    <property type="match status" value="1"/>
</dbReference>
<evidence type="ECO:0000256" key="3">
    <source>
        <dbReference type="ARBA" id="ARBA00038493"/>
    </source>
</evidence>
<dbReference type="EMBL" id="FRBL01000001">
    <property type="protein sequence ID" value="SHK94052.1"/>
    <property type="molecule type" value="Genomic_DNA"/>
</dbReference>
<dbReference type="AlphaFoldDB" id="A0A1M6WJV6"/>
<keyword evidence="2" id="KW-0456">Lyase</keyword>
<dbReference type="InterPro" id="IPR029062">
    <property type="entry name" value="Class_I_gatase-like"/>
</dbReference>
<dbReference type="GO" id="GO:0006508">
    <property type="term" value="P:proteolysis"/>
    <property type="evidence" value="ECO:0007669"/>
    <property type="project" value="UniProtKB-KW"/>
</dbReference>
<dbReference type="SUPFAM" id="SSF52317">
    <property type="entry name" value="Class I glutamine amidotransferase-like"/>
    <property type="match status" value="1"/>
</dbReference>
<evidence type="ECO:0000313" key="7">
    <source>
        <dbReference type="Proteomes" id="UP000184420"/>
    </source>
</evidence>
<gene>
    <name evidence="6" type="ORF">SAMN05444266_101660</name>
</gene>
<comment type="similarity">
    <text evidence="3">Belongs to the peptidase C56 family. HSP31-like subfamily.</text>
</comment>
<dbReference type="GO" id="GO:0005737">
    <property type="term" value="C:cytoplasm"/>
    <property type="evidence" value="ECO:0007669"/>
    <property type="project" value="TreeGrafter"/>
</dbReference>
<keyword evidence="6" id="KW-0645">Protease</keyword>
<keyword evidence="1" id="KW-0346">Stress response</keyword>
<protein>
    <submittedName>
        <fullName evidence="6">Putative intracellular protease/amidase</fullName>
    </submittedName>
</protein>